<sequence>MGKNANICPLNHLKAVLYRRYITFKRSWKSIIISVSVTLFLSALGIAVYYMMIGIDSIKKDPVTFNSYPHPVNDFVVIGNKDKPLASEIIQKVKAIFIDQTGRDPSFLNFESTSEMQKTLYDLQSNKKLSYSIPFGLDFTKEPAEIIIFSNATTNDEMEYPYRREIYSFVLLGQALWELQYDTSSKATSSSSIDFNFISMNKNRVSSVFQAMCPTFLIFGLLTFVLIVITTPMSDIRGEVRTYMIQCTLKILPYWLGAFIVDLGIWVIITTIVWALFNLGWIEPFHENLFAFWWILVMQGPSFLLFIYCFSFCFNNASTGPRQIFIILLLSNFIIMVLTLIIKTTSYIDVSAEKVLNWIYALIPNISIQQGTYNIMQHTGLRKITFSGYWKDTESRPFFIMQWVDIALYAILLTIIEVSRKWIERAAAKHSFTSYADYFKRLKESSQSSPETLKMEDEVHNSHDWIVRIEDVSRLFINTAGKPIPAVNNVCLGIKNGSCFGFLGVNGAGKTTLMRMITGALPKSAGSIEIFGTPIEDIKDKTVISICPQFNTHLLNELTPNEHFKIYSWIFQKEPEEAKKLTDSLISELELTDFQDIPIRELSGGDVRKFAIALSFFGPSKLLLLDEPTAFLDPVACRCVQEMILEHKGEKTFMLCTHILSEAELLCDIISIMVRGNIYTVGTPQYLTQKFGTEYKIDIMLDDASDQSSKKINDFFSKELPYANLNITRPASRIYSVPASKIKMSSLFLLLEKGLDENNGYKYFTCSTSSLERVFMEIVRISEQEEEQEEFEEYYHDEDSNNSLHELSV</sequence>
<evidence type="ECO:0000313" key="12">
    <source>
        <dbReference type="EMBL" id="KAK8834341.1"/>
    </source>
</evidence>
<keyword evidence="8 10" id="KW-1133">Transmembrane helix</keyword>
<comment type="similarity">
    <text evidence="2">Belongs to the ABC transporter superfamily. ABCA family.</text>
</comment>
<dbReference type="PANTHER" id="PTHR19229">
    <property type="entry name" value="ATP-BINDING CASSETTE TRANSPORTER SUBFAMILY A ABCA"/>
    <property type="match status" value="1"/>
</dbReference>
<gene>
    <name evidence="12" type="ORF">M9Y10_031349</name>
    <name evidence="13" type="ORF">M9Y10_036555</name>
</gene>
<name>A0ABR2GUD7_9EUKA</name>
<evidence type="ECO:0000256" key="6">
    <source>
        <dbReference type="ARBA" id="ARBA00022741"/>
    </source>
</evidence>
<evidence type="ECO:0000256" key="7">
    <source>
        <dbReference type="ARBA" id="ARBA00022840"/>
    </source>
</evidence>
<comment type="caution">
    <text evidence="13">The sequence shown here is derived from an EMBL/GenBank/DDBJ whole genome shotgun (WGS) entry which is preliminary data.</text>
</comment>
<dbReference type="EMBL" id="JAPFFF010000424">
    <property type="protein sequence ID" value="KAK8834341.1"/>
    <property type="molecule type" value="Genomic_DNA"/>
</dbReference>
<keyword evidence="5" id="KW-0677">Repeat</keyword>
<proteinExistence type="inferred from homology"/>
<evidence type="ECO:0000259" key="11">
    <source>
        <dbReference type="PROSITE" id="PS50893"/>
    </source>
</evidence>
<dbReference type="PANTHER" id="PTHR19229:SF36">
    <property type="entry name" value="ATP-BINDING CASSETTE SUB-FAMILY A MEMBER 2"/>
    <property type="match status" value="1"/>
</dbReference>
<evidence type="ECO:0000256" key="3">
    <source>
        <dbReference type="ARBA" id="ARBA00022448"/>
    </source>
</evidence>
<evidence type="ECO:0000256" key="9">
    <source>
        <dbReference type="ARBA" id="ARBA00023136"/>
    </source>
</evidence>
<dbReference type="InterPro" id="IPR027417">
    <property type="entry name" value="P-loop_NTPase"/>
</dbReference>
<keyword evidence="3" id="KW-0813">Transport</keyword>
<keyword evidence="7" id="KW-0067">ATP-binding</keyword>
<feature type="transmembrane region" description="Helical" evidence="10">
    <location>
        <begin position="324"/>
        <end position="342"/>
    </location>
</feature>
<evidence type="ECO:0000256" key="4">
    <source>
        <dbReference type="ARBA" id="ARBA00022692"/>
    </source>
</evidence>
<evidence type="ECO:0000313" key="13">
    <source>
        <dbReference type="EMBL" id="KAK8837555.1"/>
    </source>
</evidence>
<dbReference type="Pfam" id="PF00005">
    <property type="entry name" value="ABC_tran"/>
    <property type="match status" value="1"/>
</dbReference>
<organism evidence="13 14">
    <name type="scientific">Tritrichomonas musculus</name>
    <dbReference type="NCBI Taxonomy" id="1915356"/>
    <lineage>
        <taxon>Eukaryota</taxon>
        <taxon>Metamonada</taxon>
        <taxon>Parabasalia</taxon>
        <taxon>Tritrichomonadida</taxon>
        <taxon>Tritrichomonadidae</taxon>
        <taxon>Tritrichomonas</taxon>
    </lineage>
</organism>
<evidence type="ECO:0000313" key="14">
    <source>
        <dbReference type="Proteomes" id="UP001470230"/>
    </source>
</evidence>
<evidence type="ECO:0000256" key="1">
    <source>
        <dbReference type="ARBA" id="ARBA00004141"/>
    </source>
</evidence>
<accession>A0ABR2GUD7</accession>
<comment type="subcellular location">
    <subcellularLocation>
        <location evidence="1">Membrane</location>
        <topology evidence="1">Multi-pass membrane protein</topology>
    </subcellularLocation>
</comment>
<dbReference type="InterPro" id="IPR013525">
    <property type="entry name" value="ABC2_TM"/>
</dbReference>
<dbReference type="SUPFAM" id="SSF52540">
    <property type="entry name" value="P-loop containing nucleoside triphosphate hydrolases"/>
    <property type="match status" value="1"/>
</dbReference>
<keyword evidence="14" id="KW-1185">Reference proteome</keyword>
<dbReference type="SMART" id="SM00382">
    <property type="entry name" value="AAA"/>
    <property type="match status" value="1"/>
</dbReference>
<protein>
    <recommendedName>
        <fullName evidence="11">ABC transporter domain-containing protein</fullName>
    </recommendedName>
</protein>
<dbReference type="Proteomes" id="UP001470230">
    <property type="component" value="Unassembled WGS sequence"/>
</dbReference>
<dbReference type="Gene3D" id="3.40.50.300">
    <property type="entry name" value="P-loop containing nucleotide triphosphate hydrolases"/>
    <property type="match status" value="1"/>
</dbReference>
<dbReference type="PROSITE" id="PS50893">
    <property type="entry name" value="ABC_TRANSPORTER_2"/>
    <property type="match status" value="1"/>
</dbReference>
<dbReference type="InterPro" id="IPR003439">
    <property type="entry name" value="ABC_transporter-like_ATP-bd"/>
</dbReference>
<feature type="domain" description="ABC transporter" evidence="11">
    <location>
        <begin position="467"/>
        <end position="700"/>
    </location>
</feature>
<keyword evidence="9 10" id="KW-0472">Membrane</keyword>
<dbReference type="EMBL" id="JAPFFF010000059">
    <property type="protein sequence ID" value="KAK8837555.1"/>
    <property type="molecule type" value="Genomic_DNA"/>
</dbReference>
<dbReference type="InterPro" id="IPR026082">
    <property type="entry name" value="ABCA"/>
</dbReference>
<dbReference type="Pfam" id="PF12698">
    <property type="entry name" value="ABC2_membrane_3"/>
    <property type="match status" value="1"/>
</dbReference>
<evidence type="ECO:0000256" key="5">
    <source>
        <dbReference type="ARBA" id="ARBA00022737"/>
    </source>
</evidence>
<feature type="transmembrane region" description="Helical" evidence="10">
    <location>
        <begin position="289"/>
        <end position="312"/>
    </location>
</feature>
<keyword evidence="6" id="KW-0547">Nucleotide-binding</keyword>
<evidence type="ECO:0000256" key="10">
    <source>
        <dbReference type="SAM" id="Phobius"/>
    </source>
</evidence>
<reference evidence="13 14" key="1">
    <citation type="submission" date="2024-04" db="EMBL/GenBank/DDBJ databases">
        <title>Tritrichomonas musculus Genome.</title>
        <authorList>
            <person name="Alves-Ferreira E."/>
            <person name="Grigg M."/>
            <person name="Lorenzi H."/>
            <person name="Galac M."/>
        </authorList>
    </citation>
    <scope>NUCLEOTIDE SEQUENCE [LARGE SCALE GENOMIC DNA]</scope>
    <source>
        <strain evidence="13 14">EAF2021</strain>
    </source>
</reference>
<evidence type="ECO:0000256" key="8">
    <source>
        <dbReference type="ARBA" id="ARBA00022989"/>
    </source>
</evidence>
<evidence type="ECO:0000256" key="2">
    <source>
        <dbReference type="ARBA" id="ARBA00008869"/>
    </source>
</evidence>
<feature type="transmembrane region" description="Helical" evidence="10">
    <location>
        <begin position="208"/>
        <end position="230"/>
    </location>
</feature>
<feature type="transmembrane region" description="Helical" evidence="10">
    <location>
        <begin position="30"/>
        <end position="52"/>
    </location>
</feature>
<dbReference type="InterPro" id="IPR003593">
    <property type="entry name" value="AAA+_ATPase"/>
</dbReference>
<keyword evidence="4 10" id="KW-0812">Transmembrane</keyword>
<feature type="transmembrane region" description="Helical" evidence="10">
    <location>
        <begin position="251"/>
        <end position="277"/>
    </location>
</feature>